<dbReference type="Gene3D" id="1.10.1400.10">
    <property type="match status" value="1"/>
</dbReference>
<name>A0ABU7IMA7_9FLAO</name>
<protein>
    <submittedName>
        <fullName evidence="5">Penicillin acylase family protein</fullName>
        <ecNumber evidence="5">3.5.1.-</ecNumber>
    </submittedName>
</protein>
<proteinExistence type="inferred from homology"/>
<dbReference type="Proteomes" id="UP001343698">
    <property type="component" value="Unassembled WGS sequence"/>
</dbReference>
<dbReference type="RefSeq" id="WP_272637937.1">
    <property type="nucleotide sequence ID" value="NZ_JAZDDF010000011.1"/>
</dbReference>
<dbReference type="SUPFAM" id="SSF56235">
    <property type="entry name" value="N-terminal nucleophile aminohydrolases (Ntn hydrolases)"/>
    <property type="match status" value="1"/>
</dbReference>
<organism evidence="5 6">
    <name type="scientific">Maribacter flavus</name>
    <dbReference type="NCBI Taxonomy" id="1658664"/>
    <lineage>
        <taxon>Bacteria</taxon>
        <taxon>Pseudomonadati</taxon>
        <taxon>Bacteroidota</taxon>
        <taxon>Flavobacteriia</taxon>
        <taxon>Flavobacteriales</taxon>
        <taxon>Flavobacteriaceae</taxon>
        <taxon>Maribacter</taxon>
    </lineage>
</organism>
<dbReference type="InterPro" id="IPR029055">
    <property type="entry name" value="Ntn_hydrolases_N"/>
</dbReference>
<dbReference type="InterPro" id="IPR043146">
    <property type="entry name" value="Penicillin_amidase_N_B-knob"/>
</dbReference>
<dbReference type="PANTHER" id="PTHR34218:SF4">
    <property type="entry name" value="ACYL-HOMOSERINE LACTONE ACYLASE QUIP"/>
    <property type="match status" value="1"/>
</dbReference>
<dbReference type="Gene3D" id="2.30.120.10">
    <property type="match status" value="1"/>
</dbReference>
<dbReference type="PIRSF" id="PIRSF001227">
    <property type="entry name" value="Pen_acylase"/>
    <property type="match status" value="1"/>
</dbReference>
<accession>A0ABU7IMA7</accession>
<dbReference type="Gene3D" id="1.10.439.10">
    <property type="entry name" value="Penicillin Amidohydrolase, domain 1"/>
    <property type="match status" value="1"/>
</dbReference>
<dbReference type="EC" id="3.5.1.-" evidence="5"/>
<feature type="compositionally biased region" description="Gly residues" evidence="4">
    <location>
        <begin position="709"/>
        <end position="721"/>
    </location>
</feature>
<evidence type="ECO:0000313" key="6">
    <source>
        <dbReference type="Proteomes" id="UP001343698"/>
    </source>
</evidence>
<dbReference type="InterPro" id="IPR043147">
    <property type="entry name" value="Penicillin_amidase_A-knob"/>
</dbReference>
<evidence type="ECO:0000256" key="3">
    <source>
        <dbReference type="ARBA" id="ARBA00023145"/>
    </source>
</evidence>
<dbReference type="InterPro" id="IPR002692">
    <property type="entry name" value="S45"/>
</dbReference>
<feature type="region of interest" description="Disordered" evidence="4">
    <location>
        <begin position="706"/>
        <end position="728"/>
    </location>
</feature>
<dbReference type="PANTHER" id="PTHR34218">
    <property type="entry name" value="PEPTIDASE S45 PENICILLIN AMIDASE"/>
    <property type="match status" value="1"/>
</dbReference>
<evidence type="ECO:0000256" key="1">
    <source>
        <dbReference type="ARBA" id="ARBA00006586"/>
    </source>
</evidence>
<sequence length="798" mass="90313">MKKIFFLGLLVLFSCKKNKTSENALELAGLKEPVEIVRDQWGINHIYANNQHDLFFAQGYAAAADRLFQFEIWRRQATGTVAEILGERELKRDIGTRLFQFRGDMETEMNHYHEDGVEIITAYTDGVNAYIDEVLQNPDSLPIEFKILDILPQKWTPEVVISRHQGLLGNINDELQIGRAVAKLGPQVTKKLFWLHPKDPDLTIDKKINKELLSQDILELYNAYRKSVKFAPEDIKPEYRGQEVADAFIESQYINRDSLSIGSNNWVVNGSRTKNGNTFMANDPHRTIAVPSLRYMAHLVAPGWNVIGGGEPEIPGISIGHNEYGTWGLTVFETDGEDLYVYELNPENPNQYKYQGAWVDMKTIQETIKIKGQKDTIVNLHYTQHGPVTLIDTKNHVAYAVRCAWLEPGGSPYLASLRMDQAKNWEEFREACNYSHIPGENMVWADKEGNIGWQAVGIAPIRRNFSGLVPVPGDGTYEWDGYLPIVEKPNDHNPDKGFIATANQNVTPTDYEHWDAIGFSWSDPYRGNRIEEVLSSKSDFTMEDFKALQTDYVSLPAKELVPLLNKITLDGTYQEAKTKLEDWNFTLNPNSIPAAIYVTWEDSLAEMMEDLVIPKEAKHIVTSLQLKTIIDFVSHPKIVFGSDTEGNRNELLKKSFQQAIDNLENRLGPDMEKWQYGQAKNKHVYIEHALGKVVNKAMRDTLFNLGPLPRGGSGTTPGSTGGNLNQSSGASFRMIVNTGDWDTAQATNGPGQSGNPESPFYSNLFEPWAKDQYFPVYYTKQKVDSIAVERKRFLPFDN</sequence>
<dbReference type="InterPro" id="IPR023343">
    <property type="entry name" value="Penicillin_amidase_dom1"/>
</dbReference>
<dbReference type="EMBL" id="JAZDDF010000011">
    <property type="protein sequence ID" value="MEE1974091.1"/>
    <property type="molecule type" value="Genomic_DNA"/>
</dbReference>
<dbReference type="CDD" id="cd03747">
    <property type="entry name" value="Ntn_PGA_like"/>
    <property type="match status" value="1"/>
</dbReference>
<comment type="caution">
    <text evidence="5">The sequence shown here is derived from an EMBL/GenBank/DDBJ whole genome shotgun (WGS) entry which is preliminary data.</text>
</comment>
<keyword evidence="2 5" id="KW-0378">Hydrolase</keyword>
<evidence type="ECO:0000256" key="4">
    <source>
        <dbReference type="SAM" id="MobiDB-lite"/>
    </source>
</evidence>
<dbReference type="PROSITE" id="PS51257">
    <property type="entry name" value="PROKAR_LIPOPROTEIN"/>
    <property type="match status" value="1"/>
</dbReference>
<evidence type="ECO:0000313" key="5">
    <source>
        <dbReference type="EMBL" id="MEE1974091.1"/>
    </source>
</evidence>
<dbReference type="InterPro" id="IPR014395">
    <property type="entry name" value="Pen/GL7ACA/AHL_acylase"/>
</dbReference>
<gene>
    <name evidence="5" type="ORF">V1H85_16650</name>
</gene>
<keyword evidence="6" id="KW-1185">Reference proteome</keyword>
<reference evidence="5 6" key="1">
    <citation type="submission" date="2024-01" db="EMBL/GenBank/DDBJ databases">
        <title>Maribacter spp. originated from different algae showed divergent polysaccharides utilization ability.</title>
        <authorList>
            <person name="Wang H."/>
            <person name="Wu Y."/>
        </authorList>
    </citation>
    <scope>NUCLEOTIDE SEQUENCE [LARGE SCALE GENOMIC DNA]</scope>
    <source>
        <strain evidence="5 6">KPT27_14</strain>
    </source>
</reference>
<keyword evidence="3" id="KW-0865">Zymogen</keyword>
<dbReference type="Pfam" id="PF01804">
    <property type="entry name" value="Penicil_amidase"/>
    <property type="match status" value="1"/>
</dbReference>
<dbReference type="GO" id="GO:0016787">
    <property type="term" value="F:hydrolase activity"/>
    <property type="evidence" value="ECO:0007669"/>
    <property type="project" value="UniProtKB-KW"/>
</dbReference>
<comment type="similarity">
    <text evidence="1">Belongs to the peptidase S45 family.</text>
</comment>
<evidence type="ECO:0000256" key="2">
    <source>
        <dbReference type="ARBA" id="ARBA00022801"/>
    </source>
</evidence>
<dbReference type="Gene3D" id="3.60.20.10">
    <property type="entry name" value="Glutamine Phosphoribosylpyrophosphate, subunit 1, domain 1"/>
    <property type="match status" value="1"/>
</dbReference>